<sequence precursor="true">MLAPITDRRTRTLAWATSLAVHSMLSAGAFWAGAQGGTEAGGDSESREIGIVLRESSLPPSPFESDSLSDADVPTPVEATPIETAPTEAASLAPSAFSDLLEQLVEPKDPGAGPKASAGGPSAAASAPSGGRPKLPIGKARVEFLGVEGVGSRFVYVLDRSISMQGAPLRAVKTHLIASLEGIGPAQQFHILFFNSRTSSLDLTGGQRRVAYGTDENKTRAAKFVLSVNADGGTVRETALEEAFAFRPDVIFFLTDVDTPMTAGQLAEAIADAAGSVAIHTIEFGKGPSDGRRNFLVELAEGTGGQHAYVDTSMLSR</sequence>
<dbReference type="EMBL" id="CP036349">
    <property type="protein sequence ID" value="QDV76014.1"/>
    <property type="molecule type" value="Genomic_DNA"/>
</dbReference>
<dbReference type="InterPro" id="IPR036465">
    <property type="entry name" value="vWFA_dom_sf"/>
</dbReference>
<dbReference type="Gene3D" id="3.40.50.410">
    <property type="entry name" value="von Willebrand factor, type A domain"/>
    <property type="match status" value="1"/>
</dbReference>
<feature type="compositionally biased region" description="Low complexity" evidence="1">
    <location>
        <begin position="110"/>
        <end position="131"/>
    </location>
</feature>
<gene>
    <name evidence="4" type="ORF">Spa11_42380</name>
</gene>
<keyword evidence="2" id="KW-0812">Transmembrane</keyword>
<dbReference type="Proteomes" id="UP000316426">
    <property type="component" value="Chromosome"/>
</dbReference>
<evidence type="ECO:0000313" key="4">
    <source>
        <dbReference type="EMBL" id="QDV76014.1"/>
    </source>
</evidence>
<evidence type="ECO:0000259" key="3">
    <source>
        <dbReference type="Pfam" id="PF13768"/>
    </source>
</evidence>
<dbReference type="AlphaFoldDB" id="A0A518KDZ3"/>
<organism evidence="4 5">
    <name type="scientific">Botrimarina mediterranea</name>
    <dbReference type="NCBI Taxonomy" id="2528022"/>
    <lineage>
        <taxon>Bacteria</taxon>
        <taxon>Pseudomonadati</taxon>
        <taxon>Planctomycetota</taxon>
        <taxon>Planctomycetia</taxon>
        <taxon>Pirellulales</taxon>
        <taxon>Lacipirellulaceae</taxon>
        <taxon>Botrimarina</taxon>
    </lineage>
</organism>
<keyword evidence="5" id="KW-1185">Reference proteome</keyword>
<feature type="region of interest" description="Disordered" evidence="1">
    <location>
        <begin position="106"/>
        <end position="132"/>
    </location>
</feature>
<accession>A0A518KDZ3</accession>
<evidence type="ECO:0000313" key="5">
    <source>
        <dbReference type="Proteomes" id="UP000316426"/>
    </source>
</evidence>
<keyword evidence="2" id="KW-1133">Transmembrane helix</keyword>
<feature type="region of interest" description="Disordered" evidence="1">
    <location>
        <begin position="56"/>
        <end position="78"/>
    </location>
</feature>
<dbReference type="KEGG" id="bmei:Spa11_42380"/>
<dbReference type="InterPro" id="IPR002035">
    <property type="entry name" value="VWF_A"/>
</dbReference>
<feature type="transmembrane region" description="Helical" evidence="2">
    <location>
        <begin position="12"/>
        <end position="34"/>
    </location>
</feature>
<dbReference type="RefSeq" id="WP_145116333.1">
    <property type="nucleotide sequence ID" value="NZ_CP036349.1"/>
</dbReference>
<reference evidence="4 5" key="1">
    <citation type="submission" date="2019-02" db="EMBL/GenBank/DDBJ databases">
        <title>Deep-cultivation of Planctomycetes and their phenomic and genomic characterization uncovers novel biology.</title>
        <authorList>
            <person name="Wiegand S."/>
            <person name="Jogler M."/>
            <person name="Boedeker C."/>
            <person name="Pinto D."/>
            <person name="Vollmers J."/>
            <person name="Rivas-Marin E."/>
            <person name="Kohn T."/>
            <person name="Peeters S.H."/>
            <person name="Heuer A."/>
            <person name="Rast P."/>
            <person name="Oberbeckmann S."/>
            <person name="Bunk B."/>
            <person name="Jeske O."/>
            <person name="Meyerdierks A."/>
            <person name="Storesund J.E."/>
            <person name="Kallscheuer N."/>
            <person name="Luecker S."/>
            <person name="Lage O.M."/>
            <person name="Pohl T."/>
            <person name="Merkel B.J."/>
            <person name="Hornburger P."/>
            <person name="Mueller R.-W."/>
            <person name="Bruemmer F."/>
            <person name="Labrenz M."/>
            <person name="Spormann A.M."/>
            <person name="Op den Camp H."/>
            <person name="Overmann J."/>
            <person name="Amann R."/>
            <person name="Jetten M.S.M."/>
            <person name="Mascher T."/>
            <person name="Medema M.H."/>
            <person name="Devos D.P."/>
            <person name="Kaster A.-K."/>
            <person name="Ovreas L."/>
            <person name="Rohde M."/>
            <person name="Galperin M.Y."/>
            <person name="Jogler C."/>
        </authorList>
    </citation>
    <scope>NUCLEOTIDE SEQUENCE [LARGE SCALE GENOMIC DNA]</scope>
    <source>
        <strain evidence="4 5">Spa11</strain>
    </source>
</reference>
<feature type="domain" description="VWFA" evidence="3">
    <location>
        <begin position="155"/>
        <end position="306"/>
    </location>
</feature>
<name>A0A518KDZ3_9BACT</name>
<evidence type="ECO:0000256" key="2">
    <source>
        <dbReference type="SAM" id="Phobius"/>
    </source>
</evidence>
<evidence type="ECO:0000256" key="1">
    <source>
        <dbReference type="SAM" id="MobiDB-lite"/>
    </source>
</evidence>
<dbReference type="Pfam" id="PF13768">
    <property type="entry name" value="VWA_3"/>
    <property type="match status" value="1"/>
</dbReference>
<protein>
    <recommendedName>
        <fullName evidence="3">VWFA domain-containing protein</fullName>
    </recommendedName>
</protein>
<proteinExistence type="predicted"/>
<dbReference type="SUPFAM" id="SSF53300">
    <property type="entry name" value="vWA-like"/>
    <property type="match status" value="1"/>
</dbReference>
<keyword evidence="2" id="KW-0472">Membrane</keyword>